<dbReference type="eggNOG" id="KOG0166">
    <property type="taxonomic scope" value="Eukaryota"/>
</dbReference>
<dbReference type="KEGG" id="aaf:AURANDRAFT_4155"/>
<feature type="non-terminal residue" evidence="5">
    <location>
        <position position="1"/>
    </location>
</feature>
<evidence type="ECO:0000313" key="5">
    <source>
        <dbReference type="EMBL" id="EGB02633.1"/>
    </source>
</evidence>
<dbReference type="AlphaFoldDB" id="F0YQH7"/>
<evidence type="ECO:0000256" key="3">
    <source>
        <dbReference type="ARBA" id="ARBA00022927"/>
    </source>
</evidence>
<gene>
    <name evidence="5" type="ORF">AURANDRAFT_4155</name>
</gene>
<dbReference type="SUPFAM" id="SSF48371">
    <property type="entry name" value="ARM repeat"/>
    <property type="match status" value="1"/>
</dbReference>
<dbReference type="OrthoDB" id="29145at2759"/>
<proteinExistence type="inferred from homology"/>
<dbReference type="PROSITE" id="PS50176">
    <property type="entry name" value="ARM_REPEAT"/>
    <property type="match status" value="1"/>
</dbReference>
<evidence type="ECO:0000256" key="2">
    <source>
        <dbReference type="ARBA" id="ARBA00022448"/>
    </source>
</evidence>
<dbReference type="InterPro" id="IPR000225">
    <property type="entry name" value="Armadillo"/>
</dbReference>
<dbReference type="Proteomes" id="UP000002729">
    <property type="component" value="Unassembled WGS sequence"/>
</dbReference>
<dbReference type="RefSeq" id="XP_009042670.1">
    <property type="nucleotide sequence ID" value="XM_009044422.1"/>
</dbReference>
<evidence type="ECO:0000256" key="1">
    <source>
        <dbReference type="ARBA" id="ARBA00010394"/>
    </source>
</evidence>
<keyword evidence="3" id="KW-0653">Protein transport</keyword>
<organism evidence="6">
    <name type="scientific">Aureococcus anophagefferens</name>
    <name type="common">Harmful bloom alga</name>
    <dbReference type="NCBI Taxonomy" id="44056"/>
    <lineage>
        <taxon>Eukaryota</taxon>
        <taxon>Sar</taxon>
        <taxon>Stramenopiles</taxon>
        <taxon>Ochrophyta</taxon>
        <taxon>Pelagophyceae</taxon>
        <taxon>Pelagomonadales</taxon>
        <taxon>Pelagomonadaceae</taxon>
        <taxon>Aureococcus</taxon>
    </lineage>
</organism>
<keyword evidence="2" id="KW-0813">Transport</keyword>
<evidence type="ECO:0008006" key="7">
    <source>
        <dbReference type="Google" id="ProtNLM"/>
    </source>
</evidence>
<dbReference type="InParanoid" id="F0YQH7"/>
<dbReference type="InterPro" id="IPR011989">
    <property type="entry name" value="ARM-like"/>
</dbReference>
<dbReference type="SMART" id="SM00185">
    <property type="entry name" value="ARM"/>
    <property type="match status" value="7"/>
</dbReference>
<dbReference type="PANTHER" id="PTHR23316">
    <property type="entry name" value="IMPORTIN ALPHA"/>
    <property type="match status" value="1"/>
</dbReference>
<sequence>LVAGLFSTDSGERLRATNRLKSLTDVENAPIGFAVRTEGVVPRFVEFLNCTERDSDSIGLQFAAINVLGDIAEAGHPDVVVEAGALPIFCRLISSAAETPDDPECAEFEHLRLAIWALGTIAEDGPTSRERVFREGVMATLFGMLDATDSDMLGTVTATLNILCESPSVGGSALPDDVFDSIRPALPLLTRLIHSTDEELLIDACGALANLTTGEPEVVEARVQALMEAETDYCRRLVELLGHPSPNVRANVLTTLTSVTSGSEAQVRIVLDLHMLSGLLPFLSDCETDARDEACRVLGNVAATESVDVQDIIDANFIPPLVQLLSVPELEPQEEVVWALSAIAERCSIQQIEVLVDAGCVLPLCELL</sequence>
<keyword evidence="6" id="KW-1185">Reference proteome</keyword>
<dbReference type="InterPro" id="IPR016024">
    <property type="entry name" value="ARM-type_fold"/>
</dbReference>
<dbReference type="Gene3D" id="1.25.10.10">
    <property type="entry name" value="Leucine-rich Repeat Variant"/>
    <property type="match status" value="1"/>
</dbReference>
<protein>
    <recommendedName>
        <fullName evidence="7">IBB domain-containing protein</fullName>
    </recommendedName>
</protein>
<dbReference type="EMBL" id="GL833397">
    <property type="protein sequence ID" value="EGB02633.1"/>
    <property type="molecule type" value="Genomic_DNA"/>
</dbReference>
<dbReference type="GeneID" id="20222018"/>
<name>F0YQH7_AURAN</name>
<feature type="non-terminal residue" evidence="5">
    <location>
        <position position="368"/>
    </location>
</feature>
<dbReference type="GO" id="GO:0015031">
    <property type="term" value="P:protein transport"/>
    <property type="evidence" value="ECO:0007669"/>
    <property type="project" value="UniProtKB-KW"/>
</dbReference>
<reference evidence="5 6" key="1">
    <citation type="journal article" date="2011" name="Proc. Natl. Acad. Sci. U.S.A.">
        <title>Niche of harmful alga Aureococcus anophagefferens revealed through ecogenomics.</title>
        <authorList>
            <person name="Gobler C.J."/>
            <person name="Berry D.L."/>
            <person name="Dyhrman S.T."/>
            <person name="Wilhelm S.W."/>
            <person name="Salamov A."/>
            <person name="Lobanov A.V."/>
            <person name="Zhang Y."/>
            <person name="Collier J.L."/>
            <person name="Wurch L.L."/>
            <person name="Kustka A.B."/>
            <person name="Dill B.D."/>
            <person name="Shah M."/>
            <person name="VerBerkmoes N.C."/>
            <person name="Kuo A."/>
            <person name="Terry A."/>
            <person name="Pangilinan J."/>
            <person name="Lindquist E.A."/>
            <person name="Lucas S."/>
            <person name="Paulsen I.T."/>
            <person name="Hattenrath-Lehmann T.K."/>
            <person name="Talmage S.C."/>
            <person name="Walker E.A."/>
            <person name="Koch F."/>
            <person name="Burson A.M."/>
            <person name="Marcoval M.A."/>
            <person name="Tang Y.Z."/>
            <person name="Lecleir G.R."/>
            <person name="Coyne K.J."/>
            <person name="Berg G.M."/>
            <person name="Bertrand E.M."/>
            <person name="Saito M.A."/>
            <person name="Gladyshev V.N."/>
            <person name="Grigoriev I.V."/>
        </authorList>
    </citation>
    <scope>NUCLEOTIDE SEQUENCE [LARGE SCALE GENOMIC DNA]</scope>
    <source>
        <strain evidence="6">CCMP 1984</strain>
    </source>
</reference>
<dbReference type="Pfam" id="PF00514">
    <property type="entry name" value="Arm"/>
    <property type="match status" value="2"/>
</dbReference>
<evidence type="ECO:0000313" key="6">
    <source>
        <dbReference type="Proteomes" id="UP000002729"/>
    </source>
</evidence>
<evidence type="ECO:0000256" key="4">
    <source>
        <dbReference type="PROSITE-ProRule" id="PRU00259"/>
    </source>
</evidence>
<feature type="repeat" description="ARM" evidence="4">
    <location>
        <begin position="184"/>
        <end position="217"/>
    </location>
</feature>
<accession>F0YQH7</accession>
<comment type="similarity">
    <text evidence="1">Belongs to the importin alpha family.</text>
</comment>